<evidence type="ECO:0000313" key="6">
    <source>
        <dbReference type="EMBL" id="MXO87693.1"/>
    </source>
</evidence>
<dbReference type="Proteomes" id="UP000435243">
    <property type="component" value="Unassembled WGS sequence"/>
</dbReference>
<name>A0A844ZJP4_9SPHN</name>
<dbReference type="OrthoDB" id="7186766at2"/>
<dbReference type="Pfam" id="PF04828">
    <property type="entry name" value="GFA"/>
    <property type="match status" value="1"/>
</dbReference>
<evidence type="ECO:0000256" key="3">
    <source>
        <dbReference type="ARBA" id="ARBA00022833"/>
    </source>
</evidence>
<dbReference type="Gene3D" id="3.90.1590.10">
    <property type="entry name" value="glutathione-dependent formaldehyde- activating enzyme (gfa)"/>
    <property type="match status" value="1"/>
</dbReference>
<proteinExistence type="inferred from homology"/>
<reference evidence="6 7" key="1">
    <citation type="submission" date="2019-12" db="EMBL/GenBank/DDBJ databases">
        <title>Genomic-based taxomic classification of the family Erythrobacteraceae.</title>
        <authorList>
            <person name="Xu L."/>
        </authorList>
    </citation>
    <scope>NUCLEOTIDE SEQUENCE [LARGE SCALE GENOMIC DNA]</scope>
    <source>
        <strain evidence="6 7">JCM 16339</strain>
    </source>
</reference>
<comment type="similarity">
    <text evidence="1">Belongs to the Gfa family.</text>
</comment>
<dbReference type="PANTHER" id="PTHR33337:SF40">
    <property type="entry name" value="CENP-V_GFA DOMAIN-CONTAINING PROTEIN-RELATED"/>
    <property type="match status" value="1"/>
</dbReference>
<organism evidence="6 7">
    <name type="scientific">Alteraurantiacibacter aestuarii</name>
    <dbReference type="NCBI Taxonomy" id="650004"/>
    <lineage>
        <taxon>Bacteria</taxon>
        <taxon>Pseudomonadati</taxon>
        <taxon>Pseudomonadota</taxon>
        <taxon>Alphaproteobacteria</taxon>
        <taxon>Sphingomonadales</taxon>
        <taxon>Erythrobacteraceae</taxon>
        <taxon>Alteraurantiacibacter</taxon>
    </lineage>
</organism>
<evidence type="ECO:0000256" key="4">
    <source>
        <dbReference type="ARBA" id="ARBA00023239"/>
    </source>
</evidence>
<accession>A0A844ZJP4</accession>
<keyword evidence="2" id="KW-0479">Metal-binding</keyword>
<keyword evidence="4" id="KW-0456">Lyase</keyword>
<evidence type="ECO:0000256" key="1">
    <source>
        <dbReference type="ARBA" id="ARBA00005495"/>
    </source>
</evidence>
<dbReference type="PANTHER" id="PTHR33337">
    <property type="entry name" value="GFA DOMAIN-CONTAINING PROTEIN"/>
    <property type="match status" value="1"/>
</dbReference>
<evidence type="ECO:0000313" key="7">
    <source>
        <dbReference type="Proteomes" id="UP000435243"/>
    </source>
</evidence>
<gene>
    <name evidence="6" type="ORF">GRI32_02965</name>
</gene>
<protein>
    <submittedName>
        <fullName evidence="6">Aldehyde-activating protein</fullName>
    </submittedName>
</protein>
<dbReference type="RefSeq" id="WP_160589659.1">
    <property type="nucleotide sequence ID" value="NZ_BAAAFP010000002.1"/>
</dbReference>
<dbReference type="InterPro" id="IPR011057">
    <property type="entry name" value="Mss4-like_sf"/>
</dbReference>
<keyword evidence="7" id="KW-1185">Reference proteome</keyword>
<evidence type="ECO:0000259" key="5">
    <source>
        <dbReference type="PROSITE" id="PS51891"/>
    </source>
</evidence>
<feature type="domain" description="CENP-V/GFA" evidence="5">
    <location>
        <begin position="1"/>
        <end position="112"/>
    </location>
</feature>
<dbReference type="InterPro" id="IPR006913">
    <property type="entry name" value="CENP-V/GFA"/>
</dbReference>
<dbReference type="EMBL" id="WTYY01000002">
    <property type="protein sequence ID" value="MXO87693.1"/>
    <property type="molecule type" value="Genomic_DNA"/>
</dbReference>
<dbReference type="SUPFAM" id="SSF51316">
    <property type="entry name" value="Mss4-like"/>
    <property type="match status" value="1"/>
</dbReference>
<dbReference type="GO" id="GO:0016846">
    <property type="term" value="F:carbon-sulfur lyase activity"/>
    <property type="evidence" value="ECO:0007669"/>
    <property type="project" value="InterPro"/>
</dbReference>
<evidence type="ECO:0000256" key="2">
    <source>
        <dbReference type="ARBA" id="ARBA00022723"/>
    </source>
</evidence>
<keyword evidence="3" id="KW-0862">Zinc</keyword>
<sequence length="134" mass="14377">MRASCQCGKLSASVADRTDAATVLCHCSDCRKRSGSPFGAMAYFPRDAVSVEGEAREFTRPSDNGFTFTTGFCPDCGSTVYGLASRMPQIMGLTLGTLEEGAQLAPTRSVYEQGRFDWVQVPGGIPRHQQGRGS</sequence>
<dbReference type="GO" id="GO:0046872">
    <property type="term" value="F:metal ion binding"/>
    <property type="evidence" value="ECO:0007669"/>
    <property type="project" value="UniProtKB-KW"/>
</dbReference>
<dbReference type="PROSITE" id="PS51891">
    <property type="entry name" value="CENP_V_GFA"/>
    <property type="match status" value="1"/>
</dbReference>
<comment type="caution">
    <text evidence="6">The sequence shown here is derived from an EMBL/GenBank/DDBJ whole genome shotgun (WGS) entry which is preliminary data.</text>
</comment>
<dbReference type="AlphaFoldDB" id="A0A844ZJP4"/>